<feature type="compositionally biased region" description="Basic residues" evidence="1">
    <location>
        <begin position="13"/>
        <end position="23"/>
    </location>
</feature>
<dbReference type="Pfam" id="PF04909">
    <property type="entry name" value="Amidohydro_2"/>
    <property type="match status" value="1"/>
</dbReference>
<accession>A0A261QWB5</accession>
<gene>
    <name evidence="3" type="ORF">CAL19_16980</name>
</gene>
<dbReference type="InterPro" id="IPR052358">
    <property type="entry name" value="Aro_Compnd_Degr_Hydrolases"/>
</dbReference>
<feature type="region of interest" description="Disordered" evidence="1">
    <location>
        <begin position="1"/>
        <end position="32"/>
    </location>
</feature>
<organism evidence="3 4">
    <name type="scientific">Bordetella genomosp. 7</name>
    <dbReference type="NCBI Taxonomy" id="1416805"/>
    <lineage>
        <taxon>Bacteria</taxon>
        <taxon>Pseudomonadati</taxon>
        <taxon>Pseudomonadota</taxon>
        <taxon>Betaproteobacteria</taxon>
        <taxon>Burkholderiales</taxon>
        <taxon>Alcaligenaceae</taxon>
        <taxon>Bordetella</taxon>
    </lineage>
</organism>
<evidence type="ECO:0000256" key="1">
    <source>
        <dbReference type="SAM" id="MobiDB-lite"/>
    </source>
</evidence>
<evidence type="ECO:0000259" key="2">
    <source>
        <dbReference type="Pfam" id="PF04909"/>
    </source>
</evidence>
<name>A0A261QWB5_9BORD</name>
<proteinExistence type="predicted"/>
<dbReference type="SUPFAM" id="SSF51556">
    <property type="entry name" value="Metallo-dependent hydrolases"/>
    <property type="match status" value="1"/>
</dbReference>
<dbReference type="GO" id="GO:0016787">
    <property type="term" value="F:hydrolase activity"/>
    <property type="evidence" value="ECO:0007669"/>
    <property type="project" value="InterPro"/>
</dbReference>
<protein>
    <recommendedName>
        <fullName evidence="2">Amidohydrolase-related domain-containing protein</fullName>
    </recommendedName>
</protein>
<dbReference type="Proteomes" id="UP000216947">
    <property type="component" value="Unassembled WGS sequence"/>
</dbReference>
<dbReference type="EMBL" id="NEVK01000008">
    <property type="protein sequence ID" value="OZI16383.1"/>
    <property type="molecule type" value="Genomic_DNA"/>
</dbReference>
<reference evidence="4" key="1">
    <citation type="submission" date="2017-05" db="EMBL/GenBank/DDBJ databases">
        <title>Complete and WGS of Bordetella genogroups.</title>
        <authorList>
            <person name="Spilker T."/>
            <person name="Lipuma J."/>
        </authorList>
    </citation>
    <scope>NUCLEOTIDE SEQUENCE [LARGE SCALE GENOMIC DNA]</scope>
    <source>
        <strain evidence="4">AU18089</strain>
    </source>
</reference>
<comment type="caution">
    <text evidence="3">The sequence shown here is derived from an EMBL/GenBank/DDBJ whole genome shotgun (WGS) entry which is preliminary data.</text>
</comment>
<dbReference type="AlphaFoldDB" id="A0A261QWB5"/>
<dbReference type="PANTHER" id="PTHR35563">
    <property type="entry name" value="BARREL METAL-DEPENDENT HYDROLASE, PUTATIVE (AFU_ORTHOLOGUE AFUA_1G16240)-RELATED"/>
    <property type="match status" value="1"/>
</dbReference>
<dbReference type="Gene3D" id="3.20.20.140">
    <property type="entry name" value="Metal-dependent hydrolases"/>
    <property type="match status" value="1"/>
</dbReference>
<dbReference type="OrthoDB" id="9787654at2"/>
<dbReference type="PANTHER" id="PTHR35563:SF2">
    <property type="entry name" value="BARREL METAL-DEPENDENT HYDROLASE, PUTATIVE (AFU_ORTHOLOGUE AFUA_1G16240)-RELATED"/>
    <property type="match status" value="1"/>
</dbReference>
<feature type="domain" description="Amidohydrolase-related" evidence="2">
    <location>
        <begin position="45"/>
        <end position="321"/>
    </location>
</feature>
<evidence type="ECO:0000313" key="3">
    <source>
        <dbReference type="EMBL" id="OZI16383.1"/>
    </source>
</evidence>
<dbReference type="InterPro" id="IPR006680">
    <property type="entry name" value="Amidohydro-rel"/>
</dbReference>
<dbReference type="InterPro" id="IPR032466">
    <property type="entry name" value="Metal_Hydrolase"/>
</dbReference>
<sequence length="323" mass="34838">MKFPRRAGIPASARRRYGARTHITRGPASTMTLTSPSVALPPGACDSHTHVFLDPHDYPWAEVRRYTPPPASIAQLIELHDALGIDRVVIVQPSVYGADNAATLHGLRVLGPGRARGVAVIDENVTDSELDAMHTLGVRGVRVNLEIDQASNADTATAQLRATAARVARLGWHVQIYANLPLLAACAPVLSALPVPVVLDHYAGATARGGLQQPGLQDVLALVAEGNAYVKLSAPYRLSQAPGYSDMEPLACEFIRTRADRMVWGSDWPHPQPGVRADPRDISPPFDVDSAAVLDALRRWAGDAATFYRILVENPAMLYQFDG</sequence>
<evidence type="ECO:0000313" key="4">
    <source>
        <dbReference type="Proteomes" id="UP000216947"/>
    </source>
</evidence>
<keyword evidence="4" id="KW-1185">Reference proteome</keyword>